<dbReference type="EMBL" id="BAABJX010000016">
    <property type="protein sequence ID" value="GAA4825557.1"/>
    <property type="molecule type" value="Genomic_DNA"/>
</dbReference>
<reference evidence="2" key="1">
    <citation type="journal article" date="2019" name="Int. J. Syst. Evol. Microbiol.">
        <title>The Global Catalogue of Microorganisms (GCM) 10K type strain sequencing project: providing services to taxonomists for standard genome sequencing and annotation.</title>
        <authorList>
            <consortium name="The Broad Institute Genomics Platform"/>
            <consortium name="The Broad Institute Genome Sequencing Center for Infectious Disease"/>
            <person name="Wu L."/>
            <person name="Ma J."/>
        </authorList>
    </citation>
    <scope>NUCLEOTIDE SEQUENCE [LARGE SCALE GENOMIC DNA]</scope>
    <source>
        <strain evidence="2">JCM 18326</strain>
    </source>
</reference>
<accession>A0ABP9D465</accession>
<sequence length="298" mass="32630">MAVHKEIWIREVEKAMRATPSFLSEVPDRSALVGNKVIHLTELGADPQVLIDNTVYPIATSTSADTDVTIVLKKLDTTNTEVTDDELHAISYDKIREKTQQHADTLSEKIGALGLHSLAPAADGAFTPVVEATGADDGTGRNRLTPQDLATLKLKCDNMKIGTMGRILVLSPAHVNDLLMVDQSFKDQYYNLQTGRVLNLCGFKIYEFAEPVYYDAANAKKSFGAVPGATDRISSIFFYAPKTLKAQGDGQGSAKTKMYFRDSKIDPERRSSVVGFRTYFMCVPKTGKYIGAIVSPQA</sequence>
<evidence type="ECO:0000313" key="1">
    <source>
        <dbReference type="EMBL" id="GAA4825557.1"/>
    </source>
</evidence>
<dbReference type="Proteomes" id="UP001500298">
    <property type="component" value="Unassembled WGS sequence"/>
</dbReference>
<comment type="caution">
    <text evidence="1">The sequence shown here is derived from an EMBL/GenBank/DDBJ whole genome shotgun (WGS) entry which is preliminary data.</text>
</comment>
<protein>
    <recommendedName>
        <fullName evidence="3">Major capsid protein</fullName>
    </recommendedName>
</protein>
<evidence type="ECO:0008006" key="3">
    <source>
        <dbReference type="Google" id="ProtNLM"/>
    </source>
</evidence>
<proteinExistence type="predicted"/>
<name>A0ABP9D465_9BACT</name>
<dbReference type="RefSeq" id="WP_345369327.1">
    <property type="nucleotide sequence ID" value="NZ_BAABJX010000016.1"/>
</dbReference>
<gene>
    <name evidence="1" type="ORF">GCM10023331_07540</name>
</gene>
<evidence type="ECO:0000313" key="2">
    <source>
        <dbReference type="Proteomes" id="UP001500298"/>
    </source>
</evidence>
<keyword evidence="2" id="KW-1185">Reference proteome</keyword>
<organism evidence="1 2">
    <name type="scientific">Algivirga pacifica</name>
    <dbReference type="NCBI Taxonomy" id="1162670"/>
    <lineage>
        <taxon>Bacteria</taxon>
        <taxon>Pseudomonadati</taxon>
        <taxon>Bacteroidota</taxon>
        <taxon>Cytophagia</taxon>
        <taxon>Cytophagales</taxon>
        <taxon>Flammeovirgaceae</taxon>
        <taxon>Algivirga</taxon>
    </lineage>
</organism>